<feature type="signal peptide" evidence="1">
    <location>
        <begin position="1"/>
        <end position="23"/>
    </location>
</feature>
<keyword evidence="1" id="KW-0732">Signal</keyword>
<evidence type="ECO:0000256" key="1">
    <source>
        <dbReference type="SAM" id="SignalP"/>
    </source>
</evidence>
<dbReference type="eggNOG" id="ENOG502S84T">
    <property type="taxonomic scope" value="Eukaryota"/>
</dbReference>
<feature type="chain" id="PRO_5004242067" evidence="1">
    <location>
        <begin position="24"/>
        <end position="144"/>
    </location>
</feature>
<dbReference type="GeneID" id="5650759"/>
<gene>
    <name evidence="2" type="ORF">LMJF_17_0340</name>
</gene>
<reference evidence="2 3" key="1">
    <citation type="journal article" date="2005" name="Science">
        <title>The genome of the kinetoplastid parasite, Leishmania major.</title>
        <authorList>
            <person name="Ivens A.C."/>
            <person name="Peacock C.S."/>
            <person name="Worthey E.A."/>
            <person name="Murphy L."/>
            <person name="Aggarwal G."/>
            <person name="Berriman M."/>
            <person name="Sisk E."/>
            <person name="Rajandream M.A."/>
            <person name="Adlem E."/>
            <person name="Aert R."/>
            <person name="Anupama A."/>
            <person name="Apostolou Z."/>
            <person name="Attipoe P."/>
            <person name="Bason N."/>
            <person name="Bauser C."/>
            <person name="Beck A."/>
            <person name="Beverley S.M."/>
            <person name="Bianchettin G."/>
            <person name="Borzym K."/>
            <person name="Bothe G."/>
            <person name="Bruschi C.V."/>
            <person name="Collins M."/>
            <person name="Cadag E."/>
            <person name="Ciarloni L."/>
            <person name="Clayton C."/>
            <person name="Coulson R.M."/>
            <person name="Cronin A."/>
            <person name="Cruz A.K."/>
            <person name="Davies R.M."/>
            <person name="De Gaudenzi J."/>
            <person name="Dobson D.E."/>
            <person name="Duesterhoeft A."/>
            <person name="Fazelina G."/>
            <person name="Fosker N."/>
            <person name="Frasch A.C."/>
            <person name="Fraser A."/>
            <person name="Fuchs M."/>
            <person name="Gabel C."/>
            <person name="Goble A."/>
            <person name="Goffeau A."/>
            <person name="Harris D."/>
            <person name="Hertz-Fowler C."/>
            <person name="Hilbert H."/>
            <person name="Horn D."/>
            <person name="Huang Y."/>
            <person name="Klages S."/>
            <person name="Knights A."/>
            <person name="Kube M."/>
            <person name="Larke N."/>
            <person name="Litvin L."/>
            <person name="Lord A."/>
            <person name="Louie T."/>
            <person name="Marra M."/>
            <person name="Masuy D."/>
            <person name="Matthews K."/>
            <person name="Michaeli S."/>
            <person name="Mottram J.C."/>
            <person name="Muller-Auer S."/>
            <person name="Munden H."/>
            <person name="Nelson S."/>
            <person name="Norbertczak H."/>
            <person name="Oliver K."/>
            <person name="O'neil S."/>
            <person name="Pentony M."/>
            <person name="Pohl T.M."/>
            <person name="Price C."/>
            <person name="Purnelle B."/>
            <person name="Quail M.A."/>
            <person name="Rabbinowitsch E."/>
            <person name="Reinhardt R."/>
            <person name="Rieger M."/>
            <person name="Rinta J."/>
            <person name="Robben J."/>
            <person name="Robertson L."/>
            <person name="Ruiz J.C."/>
            <person name="Rutter S."/>
            <person name="Saunders D."/>
            <person name="Schafer M."/>
            <person name="Schein J."/>
            <person name="Schwartz D.C."/>
            <person name="Seeger K."/>
            <person name="Seyler A."/>
            <person name="Sharp S."/>
            <person name="Shin H."/>
            <person name="Sivam D."/>
            <person name="Squares R."/>
            <person name="Squares S."/>
            <person name="Tosato V."/>
            <person name="Vogt C."/>
            <person name="Volckaert G."/>
            <person name="Wambutt R."/>
            <person name="Warren T."/>
            <person name="Wedler H."/>
            <person name="Woodward J."/>
            <person name="Zhou S."/>
            <person name="Zimmermann W."/>
            <person name="Smith D.F."/>
            <person name="Blackwell J.M."/>
            <person name="Stuart K.D."/>
            <person name="Barrell B."/>
            <person name="Myler P.J."/>
        </authorList>
    </citation>
    <scope>NUCLEOTIDE SEQUENCE [LARGE SCALE GENOMIC DNA]</scope>
    <source>
        <strain evidence="3">MHOM/IL/81/Friedlin</strain>
    </source>
</reference>
<organism evidence="2 3">
    <name type="scientific">Leishmania major</name>
    <dbReference type="NCBI Taxonomy" id="5664"/>
    <lineage>
        <taxon>Eukaryota</taxon>
        <taxon>Discoba</taxon>
        <taxon>Euglenozoa</taxon>
        <taxon>Kinetoplastea</taxon>
        <taxon>Metakinetoplastina</taxon>
        <taxon>Trypanosomatida</taxon>
        <taxon>Trypanosomatidae</taxon>
        <taxon>Leishmaniinae</taxon>
        <taxon>Leishmania</taxon>
    </lineage>
</organism>
<dbReference type="AlphaFoldDB" id="Q4QEG0"/>
<dbReference type="KEGG" id="lma:LMJF_17_0340"/>
<dbReference type="OMA" id="LACKNEL"/>
<dbReference type="RefSeq" id="XP_001682288.1">
    <property type="nucleotide sequence ID" value="XM_001682236.1"/>
</dbReference>
<evidence type="ECO:0000313" key="2">
    <source>
        <dbReference type="EMBL" id="CAJ03491.1"/>
    </source>
</evidence>
<dbReference type="VEuPathDB" id="TriTrypDB:LMJLV39_170009000"/>
<proteinExistence type="predicted"/>
<protein>
    <submittedName>
        <fullName evidence="2">Uncharacterized protein</fullName>
    </submittedName>
</protein>
<sequence length="144" mass="15310">MPRTIKCILCAVALVAAFAAALAITMTVREKVPNGLYCGNYASGLVVGNLTVQYEKRLFDLAFKGLGMNLKCENEAFSYDPKSHTLMVTSAKDPSDCLGAVITASGLNLSVTYKPIADVIILDVGVAKIDCKKCSALTYVQPAL</sequence>
<evidence type="ECO:0000313" key="3">
    <source>
        <dbReference type="Proteomes" id="UP000000542"/>
    </source>
</evidence>
<dbReference type="VEuPathDB" id="TriTrypDB:LMJSD75_170008700"/>
<dbReference type="InParanoid" id="Q4QEG0"/>
<dbReference type="VEuPathDB" id="TriTrypDB:LMJFC_170010600"/>
<dbReference type="EMBL" id="FR796413">
    <property type="protein sequence ID" value="CAJ03491.1"/>
    <property type="molecule type" value="Genomic_DNA"/>
</dbReference>
<name>Q4QEG0_LEIMA</name>
<dbReference type="Proteomes" id="UP000000542">
    <property type="component" value="Chromosome 17"/>
</dbReference>
<reference evidence="2 3" key="2">
    <citation type="journal article" date="2011" name="Genome Res.">
        <title>Chromosome and gene copy number variation allow major structural change between species and strains of Leishmania.</title>
        <authorList>
            <person name="Rogers M.B."/>
            <person name="Hilley J.D."/>
            <person name="Dickens N.J."/>
            <person name="Wilkes J."/>
            <person name="Bates P.A."/>
            <person name="Depledge D.P."/>
            <person name="Harris D."/>
            <person name="Her Y."/>
            <person name="Herzyk P."/>
            <person name="Imamura H."/>
            <person name="Otto T.D."/>
            <person name="Sanders M."/>
            <person name="Seeger K."/>
            <person name="Dujardin J.C."/>
            <person name="Berriman M."/>
            <person name="Smith D.F."/>
            <person name="Hertz-Fowler C."/>
            <person name="Mottram J.C."/>
        </authorList>
    </citation>
    <scope>NUCLEOTIDE SEQUENCE [LARGE SCALE GENOMIC DNA]</scope>
    <source>
        <strain evidence="3">MHOM/IL/81/Friedlin</strain>
    </source>
</reference>
<accession>Q4QEG0</accession>
<keyword evidence="3" id="KW-1185">Reference proteome</keyword>
<dbReference type="VEuPathDB" id="TriTrypDB:LmjF.17.0340"/>
<dbReference type="HOGENOM" id="CLU_1942367_0_0_1"/>